<protein>
    <recommendedName>
        <fullName evidence="3">FAD dependent oxidoreductase domain-containing protein</fullName>
    </recommendedName>
</protein>
<evidence type="ECO:0000313" key="4">
    <source>
        <dbReference type="EMBL" id="VAW30495.1"/>
    </source>
</evidence>
<evidence type="ECO:0000256" key="2">
    <source>
        <dbReference type="SAM" id="Phobius"/>
    </source>
</evidence>
<dbReference type="Gene3D" id="3.30.9.10">
    <property type="entry name" value="D-Amino Acid Oxidase, subunit A, domain 2"/>
    <property type="match status" value="1"/>
</dbReference>
<dbReference type="AlphaFoldDB" id="A0A3B0UHI6"/>
<dbReference type="GO" id="GO:0005739">
    <property type="term" value="C:mitochondrion"/>
    <property type="evidence" value="ECO:0007669"/>
    <property type="project" value="GOC"/>
</dbReference>
<dbReference type="InterPro" id="IPR006076">
    <property type="entry name" value="FAD-dep_OxRdtase"/>
</dbReference>
<keyword evidence="2" id="KW-0812">Transmembrane</keyword>
<sequence>MQRLYIRGTPAVIKQQYDVILVGAGVMGCAIATYLLRLDAKLKVTLIEKDSSYRYASTTLSDGNHRIQFNIKENIQISQYGLAVLANFAETMAVDGEKPDVAFRQQGNLFLNGSSGLEEAKQGLALQQRLGCDVSWLTPHEAKALFPPLDASQFTGATFGREDGTMAPLAVLLAYRKKAIALGAALIEAEVSKIQHENGQVCGVLLRSGEELQANVVVNCAGAWGTAVAKTCGVEIPVQPVMRQVFVLQTAVRPQTVLPLLLLPSGTYLIHEGERLFLCGRSFNDDPIIDDPITAADFSWQRAKFEDRIWPELADFLPAFDSLRVSDGWAGLYAVNSFDGNAILGEWPSLRGFYLVNGFSGHGFQQCHAVGRYLAESILGVSISLELSIFSPQRILENRPVFENEQKII</sequence>
<dbReference type="PROSITE" id="PS51257">
    <property type="entry name" value="PROKAR_LIPOPROTEIN"/>
    <property type="match status" value="1"/>
</dbReference>
<gene>
    <name evidence="4" type="ORF">MNBD_CHLOROFLEXI01-4788</name>
</gene>
<dbReference type="InterPro" id="IPR036188">
    <property type="entry name" value="FAD/NAD-bd_sf"/>
</dbReference>
<accession>A0A3B0UHI6</accession>
<keyword evidence="2" id="KW-0472">Membrane</keyword>
<keyword evidence="1" id="KW-0560">Oxidoreductase</keyword>
<proteinExistence type="predicted"/>
<dbReference type="GO" id="GO:0032981">
    <property type="term" value="P:mitochondrial respiratory chain complex I assembly"/>
    <property type="evidence" value="ECO:0007669"/>
    <property type="project" value="TreeGrafter"/>
</dbReference>
<feature type="domain" description="FAD dependent oxidoreductase" evidence="3">
    <location>
        <begin position="18"/>
        <end position="376"/>
    </location>
</feature>
<dbReference type="Pfam" id="PF01266">
    <property type="entry name" value="DAO"/>
    <property type="match status" value="1"/>
</dbReference>
<dbReference type="EMBL" id="UOEU01000055">
    <property type="protein sequence ID" value="VAW30495.1"/>
    <property type="molecule type" value="Genomic_DNA"/>
</dbReference>
<organism evidence="4">
    <name type="scientific">hydrothermal vent metagenome</name>
    <dbReference type="NCBI Taxonomy" id="652676"/>
    <lineage>
        <taxon>unclassified sequences</taxon>
        <taxon>metagenomes</taxon>
        <taxon>ecological metagenomes</taxon>
    </lineage>
</organism>
<evidence type="ECO:0000259" key="3">
    <source>
        <dbReference type="Pfam" id="PF01266"/>
    </source>
</evidence>
<reference evidence="4" key="1">
    <citation type="submission" date="2018-06" db="EMBL/GenBank/DDBJ databases">
        <authorList>
            <person name="Zhirakovskaya E."/>
        </authorList>
    </citation>
    <scope>NUCLEOTIDE SEQUENCE</scope>
</reference>
<dbReference type="Gene3D" id="3.50.50.60">
    <property type="entry name" value="FAD/NAD(P)-binding domain"/>
    <property type="match status" value="1"/>
</dbReference>
<dbReference type="SUPFAM" id="SSF51905">
    <property type="entry name" value="FAD/NAD(P)-binding domain"/>
    <property type="match status" value="1"/>
</dbReference>
<name>A0A3B0UHI6_9ZZZZ</name>
<dbReference type="GO" id="GO:0016491">
    <property type="term" value="F:oxidoreductase activity"/>
    <property type="evidence" value="ECO:0007669"/>
    <property type="project" value="UniProtKB-KW"/>
</dbReference>
<feature type="transmembrane region" description="Helical" evidence="2">
    <location>
        <begin position="20"/>
        <end position="36"/>
    </location>
</feature>
<dbReference type="PANTHER" id="PTHR13847:SF287">
    <property type="entry name" value="FAD-DEPENDENT OXIDOREDUCTASE DOMAIN-CONTAINING PROTEIN 1"/>
    <property type="match status" value="1"/>
</dbReference>
<keyword evidence="2" id="KW-1133">Transmembrane helix</keyword>
<evidence type="ECO:0000256" key="1">
    <source>
        <dbReference type="ARBA" id="ARBA00023002"/>
    </source>
</evidence>
<dbReference type="PANTHER" id="PTHR13847">
    <property type="entry name" value="SARCOSINE DEHYDROGENASE-RELATED"/>
    <property type="match status" value="1"/>
</dbReference>